<organism evidence="3 4">
    <name type="scientific">Plasticicumulans acidivorans</name>
    <dbReference type="NCBI Taxonomy" id="886464"/>
    <lineage>
        <taxon>Bacteria</taxon>
        <taxon>Pseudomonadati</taxon>
        <taxon>Pseudomonadota</taxon>
        <taxon>Gammaproteobacteria</taxon>
        <taxon>Candidatus Competibacteraceae</taxon>
        <taxon>Plasticicumulans</taxon>
    </lineage>
</organism>
<dbReference type="Gene3D" id="3.50.50.60">
    <property type="entry name" value="FAD/NAD(P)-binding domain"/>
    <property type="match status" value="1"/>
</dbReference>
<dbReference type="Proteomes" id="UP000246569">
    <property type="component" value="Unassembled WGS sequence"/>
</dbReference>
<sequence length="418" mass="45443">MHIQDGQGAKATAMESAILMLSSAVKLDLLIVGAGFSGLWLLNRACREGYSALLIESDRIGSGQSIHGHGFIVAHPTVGPWTPTEAQAQQVSTLVSRWREMCAGSGEIDLRRVRILSEQPLRWQLPVLANSGFSLRRWLGLRRKHEPAVVERSGLADAELPASWHSEQRGGHMDRLDGFVIDNRSLLEALVWPVRPYILHSRGPVVLAGDGSVNLRVDGRDPVVLQAQRTVFTAGTGSALLGSVPLHIWQQSLVMLRGGQLPDDVFVNAVDDSGRRRFNVTSHRDAEGRVVWYLGGGNSDVSSTVDGEEQIEQVRGEIERYMPWVSLAGTESACISVQRAAARLRDAIAVLPVVKQIDGFITAWSANVATAPLLADEVMELLRADGLHPSAADLRAVDGWPAPELAAAPWDNVKSWLA</sequence>
<name>A0A317MXM3_9GAMM</name>
<dbReference type="InterPro" id="IPR036188">
    <property type="entry name" value="FAD/NAD-bd_sf"/>
</dbReference>
<dbReference type="Gene3D" id="3.30.9.10">
    <property type="entry name" value="D-Amino Acid Oxidase, subunit A, domain 2"/>
    <property type="match status" value="1"/>
</dbReference>
<dbReference type="OrthoDB" id="211690at2"/>
<evidence type="ECO:0000313" key="3">
    <source>
        <dbReference type="EMBL" id="PWV64390.1"/>
    </source>
</evidence>
<dbReference type="EMBL" id="QGTJ01000002">
    <property type="protein sequence ID" value="PWV64390.1"/>
    <property type="molecule type" value="Genomic_DNA"/>
</dbReference>
<keyword evidence="4" id="KW-1185">Reference proteome</keyword>
<accession>A0A317MXM3</accession>
<protein>
    <submittedName>
        <fullName evidence="3">Glycine/D-amino acid oxidase-like deaminating enzyme</fullName>
    </submittedName>
</protein>
<evidence type="ECO:0000259" key="2">
    <source>
        <dbReference type="Pfam" id="PF01266"/>
    </source>
</evidence>
<dbReference type="AlphaFoldDB" id="A0A317MXM3"/>
<feature type="domain" description="FAD dependent oxidoreductase" evidence="2">
    <location>
        <begin position="28"/>
        <end position="378"/>
    </location>
</feature>
<dbReference type="Pfam" id="PF01266">
    <property type="entry name" value="DAO"/>
    <property type="match status" value="1"/>
</dbReference>
<reference evidence="3 4" key="1">
    <citation type="submission" date="2018-05" db="EMBL/GenBank/DDBJ databases">
        <title>Genomic Encyclopedia of Type Strains, Phase IV (KMG-IV): sequencing the most valuable type-strain genomes for metagenomic binning, comparative biology and taxonomic classification.</title>
        <authorList>
            <person name="Goeker M."/>
        </authorList>
    </citation>
    <scope>NUCLEOTIDE SEQUENCE [LARGE SCALE GENOMIC DNA]</scope>
    <source>
        <strain evidence="3 4">DSM 23606</strain>
    </source>
</reference>
<evidence type="ECO:0000256" key="1">
    <source>
        <dbReference type="ARBA" id="ARBA00023002"/>
    </source>
</evidence>
<gene>
    <name evidence="3" type="ORF">C7443_10239</name>
</gene>
<proteinExistence type="predicted"/>
<dbReference type="SUPFAM" id="SSF51905">
    <property type="entry name" value="FAD/NAD(P)-binding domain"/>
    <property type="match status" value="1"/>
</dbReference>
<dbReference type="InterPro" id="IPR006076">
    <property type="entry name" value="FAD-dep_OxRdtase"/>
</dbReference>
<comment type="caution">
    <text evidence="3">The sequence shown here is derived from an EMBL/GenBank/DDBJ whole genome shotgun (WGS) entry which is preliminary data.</text>
</comment>
<dbReference type="GO" id="GO:0016491">
    <property type="term" value="F:oxidoreductase activity"/>
    <property type="evidence" value="ECO:0007669"/>
    <property type="project" value="UniProtKB-KW"/>
</dbReference>
<keyword evidence="1" id="KW-0560">Oxidoreductase</keyword>
<evidence type="ECO:0000313" key="4">
    <source>
        <dbReference type="Proteomes" id="UP000246569"/>
    </source>
</evidence>